<protein>
    <recommendedName>
        <fullName evidence="3">NlpC/P60 family protein</fullName>
    </recommendedName>
</protein>
<evidence type="ECO:0000313" key="1">
    <source>
        <dbReference type="EMBL" id="SIQ95666.1"/>
    </source>
</evidence>
<dbReference type="STRING" id="49186.SAMN05421647_11248"/>
<proteinExistence type="predicted"/>
<accession>A0A1N6X050</accession>
<gene>
    <name evidence="1" type="ORF">SAMN05421647_11248</name>
</gene>
<name>A0A1N6X050_9GAMM</name>
<sequence length="155" mass="17512">MITKETLEDSLDTHISDHCEQGMTADNLNHCAHYVSHELGYEFGYQCGNQTDSAGEGSTIRVQEVFARCPEVGLWADKPAALKKCLAFITKKTNVDLKRRVMSNVPRKHIGIFCDGHIYHYSNSRDKVVKQTPDQFSRHYSGTGYAVFYGKFVTT</sequence>
<dbReference type="RefSeq" id="WP_139327242.1">
    <property type="nucleotide sequence ID" value="NZ_FTMN01000012.1"/>
</dbReference>
<organism evidence="1 2">
    <name type="scientific">Marinobacterium stanieri</name>
    <dbReference type="NCBI Taxonomy" id="49186"/>
    <lineage>
        <taxon>Bacteria</taxon>
        <taxon>Pseudomonadati</taxon>
        <taxon>Pseudomonadota</taxon>
        <taxon>Gammaproteobacteria</taxon>
        <taxon>Oceanospirillales</taxon>
        <taxon>Oceanospirillaceae</taxon>
        <taxon>Marinobacterium</taxon>
    </lineage>
</organism>
<dbReference type="AlphaFoldDB" id="A0A1N6X050"/>
<reference evidence="1 2" key="1">
    <citation type="submission" date="2017-01" db="EMBL/GenBank/DDBJ databases">
        <authorList>
            <person name="Mah S.A."/>
            <person name="Swanson W.J."/>
            <person name="Moy G.W."/>
            <person name="Vacquier V.D."/>
        </authorList>
    </citation>
    <scope>NUCLEOTIDE SEQUENCE [LARGE SCALE GENOMIC DNA]</scope>
    <source>
        <strain evidence="1 2">DSM 7027</strain>
    </source>
</reference>
<keyword evidence="2" id="KW-1185">Reference proteome</keyword>
<evidence type="ECO:0008006" key="3">
    <source>
        <dbReference type="Google" id="ProtNLM"/>
    </source>
</evidence>
<evidence type="ECO:0000313" key="2">
    <source>
        <dbReference type="Proteomes" id="UP000186895"/>
    </source>
</evidence>
<dbReference type="EMBL" id="FTMN01000012">
    <property type="protein sequence ID" value="SIQ95666.1"/>
    <property type="molecule type" value="Genomic_DNA"/>
</dbReference>
<dbReference type="Proteomes" id="UP000186895">
    <property type="component" value="Unassembled WGS sequence"/>
</dbReference>